<name>B8FLT2_DESAL</name>
<protein>
    <submittedName>
        <fullName evidence="3">4Fe-4S ferredoxin iron-sulfur binding domain protein</fullName>
    </submittedName>
</protein>
<dbReference type="InterPro" id="IPR029039">
    <property type="entry name" value="Flavoprotein-like_sf"/>
</dbReference>
<dbReference type="Proteomes" id="UP000000739">
    <property type="component" value="Chromosome"/>
</dbReference>
<accession>B8FLT2</accession>
<dbReference type="SUPFAM" id="SSF52218">
    <property type="entry name" value="Flavoproteins"/>
    <property type="match status" value="1"/>
</dbReference>
<dbReference type="PROSITE" id="PS51379">
    <property type="entry name" value="4FE4S_FER_2"/>
    <property type="match status" value="1"/>
</dbReference>
<dbReference type="NCBIfam" id="NF038196">
    <property type="entry name" value="ferrodoxin_EFR1"/>
    <property type="match status" value="1"/>
</dbReference>
<feature type="domain" description="Flavodoxin-like" evidence="1">
    <location>
        <begin position="9"/>
        <end position="145"/>
    </location>
</feature>
<dbReference type="RefSeq" id="WP_015948487.1">
    <property type="nucleotide sequence ID" value="NC_011768.1"/>
</dbReference>
<dbReference type="HOGENOM" id="CLU_979061_0_0_7"/>
<dbReference type="GO" id="GO:0010181">
    <property type="term" value="F:FMN binding"/>
    <property type="evidence" value="ECO:0007669"/>
    <property type="project" value="InterPro"/>
</dbReference>
<dbReference type="eggNOG" id="COG0716">
    <property type="taxonomic scope" value="Bacteria"/>
</dbReference>
<dbReference type="Gene3D" id="3.30.70.20">
    <property type="match status" value="1"/>
</dbReference>
<dbReference type="AlphaFoldDB" id="B8FLT2"/>
<evidence type="ECO:0000313" key="4">
    <source>
        <dbReference type="Proteomes" id="UP000000739"/>
    </source>
</evidence>
<keyword evidence="4" id="KW-1185">Reference proteome</keyword>
<dbReference type="KEGG" id="dal:Dalk_3749"/>
<dbReference type="InterPro" id="IPR017896">
    <property type="entry name" value="4Fe4S_Fe-S-bd"/>
</dbReference>
<dbReference type="EMBL" id="CP001322">
    <property type="protein sequence ID" value="ACL05436.1"/>
    <property type="molecule type" value="Genomic_DNA"/>
</dbReference>
<dbReference type="eggNOG" id="COG1146">
    <property type="taxonomic scope" value="Bacteria"/>
</dbReference>
<dbReference type="PROSITE" id="PS50902">
    <property type="entry name" value="FLAVODOXIN_LIKE"/>
    <property type="match status" value="1"/>
</dbReference>
<proteinExistence type="predicted"/>
<dbReference type="InterPro" id="IPR008254">
    <property type="entry name" value="Flavodoxin/NO_synth"/>
</dbReference>
<sequence length="284" mass="31010">MTQEKQRTALVIYHSNTGNTATLAKEAAATLEDMGWAVNQTPLEKAPRIFPGGNPDLLLMGTPIHFWQVPVPAMEMIRNLPNFPGAGAFVFLTYGTVFDGNAPYQLAVEVEKKGAKVLGGASVLSPHNFKMTPDQRLGDLYDDFGKGQPDAQVLADFRAAVRAAASKVESGVQDFDIKDLRSPKPVITFLDGLMPVSMQKKALPKVMWVEESCKDCGMCVENCTTGSISSVNGKITTNHDTCYRCYQCLWMCKFQARTVNLSAMAGVLRGLKKVVKNPGTRIMV</sequence>
<organism evidence="3 4">
    <name type="scientific">Desulfatibacillum aliphaticivorans</name>
    <dbReference type="NCBI Taxonomy" id="218208"/>
    <lineage>
        <taxon>Bacteria</taxon>
        <taxon>Pseudomonadati</taxon>
        <taxon>Thermodesulfobacteriota</taxon>
        <taxon>Desulfobacteria</taxon>
        <taxon>Desulfobacterales</taxon>
        <taxon>Desulfatibacillaceae</taxon>
        <taxon>Desulfatibacillum</taxon>
    </lineage>
</organism>
<reference evidence="3 4" key="1">
    <citation type="journal article" date="2012" name="Environ. Microbiol.">
        <title>The genome sequence of Desulfatibacillum alkenivorans AK-01: a blueprint for anaerobic alkane oxidation.</title>
        <authorList>
            <person name="Callaghan A.V."/>
            <person name="Morris B.E."/>
            <person name="Pereira I.A."/>
            <person name="McInerney M.J."/>
            <person name="Austin R.N."/>
            <person name="Groves J.T."/>
            <person name="Kukor J.J."/>
            <person name="Suflita J.M."/>
            <person name="Young L.Y."/>
            <person name="Zylstra G.J."/>
            <person name="Wawrik B."/>
        </authorList>
    </citation>
    <scope>NUCLEOTIDE SEQUENCE [LARGE SCALE GENOMIC DNA]</scope>
    <source>
        <strain evidence="3 4">AK-01</strain>
    </source>
</reference>
<dbReference type="Gene3D" id="3.40.50.360">
    <property type="match status" value="1"/>
</dbReference>
<feature type="domain" description="4Fe-4S ferredoxin-type" evidence="2">
    <location>
        <begin position="204"/>
        <end position="233"/>
    </location>
</feature>
<dbReference type="SUPFAM" id="SSF54862">
    <property type="entry name" value="4Fe-4S ferredoxins"/>
    <property type="match status" value="1"/>
</dbReference>
<evidence type="ECO:0000313" key="3">
    <source>
        <dbReference type="EMBL" id="ACL05436.1"/>
    </source>
</evidence>
<dbReference type="InterPro" id="IPR047964">
    <property type="entry name" value="EFR1-like"/>
</dbReference>
<evidence type="ECO:0000259" key="1">
    <source>
        <dbReference type="PROSITE" id="PS50902"/>
    </source>
</evidence>
<evidence type="ECO:0000259" key="2">
    <source>
        <dbReference type="PROSITE" id="PS51379"/>
    </source>
</evidence>
<gene>
    <name evidence="3" type="ordered locus">Dalk_3749</name>
</gene>